<accession>A0AAV3QRR0</accession>
<reference evidence="2 3" key="1">
    <citation type="submission" date="2024-01" db="EMBL/GenBank/DDBJ databases">
        <title>The complete chloroplast genome sequence of Lithospermum erythrorhizon: insights into the phylogenetic relationship among Boraginaceae species and the maternal lineages of purple gromwells.</title>
        <authorList>
            <person name="Okada T."/>
            <person name="Watanabe K."/>
        </authorList>
    </citation>
    <scope>NUCLEOTIDE SEQUENCE [LARGE SCALE GENOMIC DNA]</scope>
</reference>
<dbReference type="AlphaFoldDB" id="A0AAV3QRR0"/>
<comment type="caution">
    <text evidence="2">The sequence shown here is derived from an EMBL/GenBank/DDBJ whole genome shotgun (WGS) entry which is preliminary data.</text>
</comment>
<protein>
    <submittedName>
        <fullName evidence="2">Uncharacterized protein</fullName>
    </submittedName>
</protein>
<keyword evidence="1" id="KW-1133">Transmembrane helix</keyword>
<sequence>MPATRQHTSDDDVVEVMAFGVFCGRPKCFWTSDPNVRTLFQPFVCALCHWLLLGWSGFCVGPAGLLGCAWALV</sequence>
<gene>
    <name evidence="2" type="ORF">LIER_21815</name>
</gene>
<keyword evidence="1" id="KW-0812">Transmembrane</keyword>
<proteinExistence type="predicted"/>
<organism evidence="2 3">
    <name type="scientific">Lithospermum erythrorhizon</name>
    <name type="common">Purple gromwell</name>
    <name type="synonym">Lithospermum officinale var. erythrorhizon</name>
    <dbReference type="NCBI Taxonomy" id="34254"/>
    <lineage>
        <taxon>Eukaryota</taxon>
        <taxon>Viridiplantae</taxon>
        <taxon>Streptophyta</taxon>
        <taxon>Embryophyta</taxon>
        <taxon>Tracheophyta</taxon>
        <taxon>Spermatophyta</taxon>
        <taxon>Magnoliopsida</taxon>
        <taxon>eudicotyledons</taxon>
        <taxon>Gunneridae</taxon>
        <taxon>Pentapetalae</taxon>
        <taxon>asterids</taxon>
        <taxon>lamiids</taxon>
        <taxon>Boraginales</taxon>
        <taxon>Boraginaceae</taxon>
        <taxon>Boraginoideae</taxon>
        <taxon>Lithospermeae</taxon>
        <taxon>Lithospermum</taxon>
    </lineage>
</organism>
<name>A0AAV3QRR0_LITER</name>
<keyword evidence="1" id="KW-0472">Membrane</keyword>
<evidence type="ECO:0000313" key="2">
    <source>
        <dbReference type="EMBL" id="GAA0166724.1"/>
    </source>
</evidence>
<feature type="transmembrane region" description="Helical" evidence="1">
    <location>
        <begin position="39"/>
        <end position="72"/>
    </location>
</feature>
<keyword evidence="3" id="KW-1185">Reference proteome</keyword>
<evidence type="ECO:0000256" key="1">
    <source>
        <dbReference type="SAM" id="Phobius"/>
    </source>
</evidence>
<dbReference type="EMBL" id="BAABME010005832">
    <property type="protein sequence ID" value="GAA0166724.1"/>
    <property type="molecule type" value="Genomic_DNA"/>
</dbReference>
<dbReference type="Proteomes" id="UP001454036">
    <property type="component" value="Unassembled WGS sequence"/>
</dbReference>
<evidence type="ECO:0000313" key="3">
    <source>
        <dbReference type="Proteomes" id="UP001454036"/>
    </source>
</evidence>